<evidence type="ECO:0000313" key="11">
    <source>
        <dbReference type="Proteomes" id="UP000034603"/>
    </source>
</evidence>
<sequence length="483" mass="56012">MKQFIKRNYTILVVLLIGLVLRLIIINQSLWLDEAIGAIAVRDYSFSGILSDFMKFDNHPPLYYLMLKFWTNYFGYSELALRLPSVVFGIASIYILYKLNDLLNLKKINKNISVILALLFATSQLHVYFSQEARMYSMAAFIATLSSYFYLKTIINGKYLDWLGFSLTIVLLCFTDYLPVLMIPVFFSYALLNVRKKSWWIGFLISFLPLIVVGIFWLPLFKVQSENGRWILSTVPKWAEVAGGANLKQLLLVWSKFVFGRVSLVNKTLYYLLVICFSIPFAYTFSKTINKNLAKNYYFYWFSIPVVLGFILSFKIPAFNYFRYIFILPAFYGLLITGLEKVKIYRNVIIASFILVNSLSLSIYFFNIKNHREGWKNATAFIDSMVLEGDVVVFSYPKPFAPYIWYSLNSKSFGATDSILATYKSIEITNQLVNGKRGVYYFEYLSGLSDPQKIVQKAIVDNNFRENNVYNFNGVGLVYYYTR</sequence>
<gene>
    <name evidence="10" type="ORF">US62_C0002G0002</name>
</gene>
<keyword evidence="2" id="KW-1003">Cell membrane</keyword>
<feature type="transmembrane region" description="Helical" evidence="8">
    <location>
        <begin position="163"/>
        <end position="187"/>
    </location>
</feature>
<keyword evidence="7 8" id="KW-0472">Membrane</keyword>
<dbReference type="GO" id="GO:0010041">
    <property type="term" value="P:response to iron(III) ion"/>
    <property type="evidence" value="ECO:0007669"/>
    <property type="project" value="TreeGrafter"/>
</dbReference>
<dbReference type="GO" id="GO:0005886">
    <property type="term" value="C:plasma membrane"/>
    <property type="evidence" value="ECO:0007669"/>
    <property type="project" value="UniProtKB-SubCell"/>
</dbReference>
<dbReference type="PANTHER" id="PTHR33908">
    <property type="entry name" value="MANNOSYLTRANSFERASE YKCB-RELATED"/>
    <property type="match status" value="1"/>
</dbReference>
<proteinExistence type="predicted"/>
<evidence type="ECO:0000256" key="5">
    <source>
        <dbReference type="ARBA" id="ARBA00022692"/>
    </source>
</evidence>
<feature type="transmembrane region" description="Helical" evidence="8">
    <location>
        <begin position="135"/>
        <end position="151"/>
    </location>
</feature>
<dbReference type="GO" id="GO:0016763">
    <property type="term" value="F:pentosyltransferase activity"/>
    <property type="evidence" value="ECO:0007669"/>
    <property type="project" value="TreeGrafter"/>
</dbReference>
<evidence type="ECO:0000256" key="3">
    <source>
        <dbReference type="ARBA" id="ARBA00022676"/>
    </source>
</evidence>
<dbReference type="Proteomes" id="UP000034603">
    <property type="component" value="Unassembled WGS sequence"/>
</dbReference>
<evidence type="ECO:0000256" key="2">
    <source>
        <dbReference type="ARBA" id="ARBA00022475"/>
    </source>
</evidence>
<comment type="caution">
    <text evidence="10">The sequence shown here is derived from an EMBL/GenBank/DDBJ whole genome shotgun (WGS) entry which is preliminary data.</text>
</comment>
<feature type="transmembrane region" description="Helical" evidence="8">
    <location>
        <begin position="321"/>
        <end position="338"/>
    </location>
</feature>
<evidence type="ECO:0000259" key="9">
    <source>
        <dbReference type="Pfam" id="PF13231"/>
    </source>
</evidence>
<keyword evidence="5 8" id="KW-0812">Transmembrane</keyword>
<dbReference type="Pfam" id="PF13231">
    <property type="entry name" value="PMT_2"/>
    <property type="match status" value="1"/>
</dbReference>
<dbReference type="GO" id="GO:0009103">
    <property type="term" value="P:lipopolysaccharide biosynthetic process"/>
    <property type="evidence" value="ECO:0007669"/>
    <property type="project" value="UniProtKB-ARBA"/>
</dbReference>
<dbReference type="AlphaFoldDB" id="A0A0G0KB16"/>
<dbReference type="EMBL" id="LBTR01000002">
    <property type="protein sequence ID" value="KKQ46319.1"/>
    <property type="molecule type" value="Genomic_DNA"/>
</dbReference>
<feature type="transmembrane region" description="Helical" evidence="8">
    <location>
        <begin position="79"/>
        <end position="99"/>
    </location>
</feature>
<evidence type="ECO:0000256" key="8">
    <source>
        <dbReference type="SAM" id="Phobius"/>
    </source>
</evidence>
<evidence type="ECO:0000256" key="1">
    <source>
        <dbReference type="ARBA" id="ARBA00004651"/>
    </source>
</evidence>
<organism evidence="10 11">
    <name type="scientific">Candidatus Woesebacteria bacterium GW2011_GWA1_37_8</name>
    <dbReference type="NCBI Taxonomy" id="1618546"/>
    <lineage>
        <taxon>Bacteria</taxon>
        <taxon>Candidatus Woeseibacteriota</taxon>
    </lineage>
</organism>
<dbReference type="InterPro" id="IPR038731">
    <property type="entry name" value="RgtA/B/C-like"/>
</dbReference>
<dbReference type="PANTHER" id="PTHR33908:SF3">
    <property type="entry name" value="UNDECAPRENYL PHOSPHATE-ALPHA-4-AMINO-4-DEOXY-L-ARABINOSE ARABINOSYL TRANSFERASE"/>
    <property type="match status" value="1"/>
</dbReference>
<feature type="transmembrane region" description="Helical" evidence="8">
    <location>
        <begin position="344"/>
        <end position="366"/>
    </location>
</feature>
<evidence type="ECO:0000256" key="7">
    <source>
        <dbReference type="ARBA" id="ARBA00023136"/>
    </source>
</evidence>
<feature type="transmembrane region" description="Helical" evidence="8">
    <location>
        <begin position="199"/>
        <end position="221"/>
    </location>
</feature>
<reference evidence="10 11" key="1">
    <citation type="journal article" date="2015" name="Nature">
        <title>rRNA introns, odd ribosomes, and small enigmatic genomes across a large radiation of phyla.</title>
        <authorList>
            <person name="Brown C.T."/>
            <person name="Hug L.A."/>
            <person name="Thomas B.C."/>
            <person name="Sharon I."/>
            <person name="Castelle C.J."/>
            <person name="Singh A."/>
            <person name="Wilkins M.J."/>
            <person name="Williams K.H."/>
            <person name="Banfield J.F."/>
        </authorList>
    </citation>
    <scope>NUCLEOTIDE SEQUENCE [LARGE SCALE GENOMIC DNA]</scope>
</reference>
<keyword evidence="6 8" id="KW-1133">Transmembrane helix</keyword>
<feature type="transmembrane region" description="Helical" evidence="8">
    <location>
        <begin position="297"/>
        <end position="314"/>
    </location>
</feature>
<evidence type="ECO:0000256" key="6">
    <source>
        <dbReference type="ARBA" id="ARBA00022989"/>
    </source>
</evidence>
<name>A0A0G0KB16_9BACT</name>
<protein>
    <recommendedName>
        <fullName evidence="9">Glycosyltransferase RgtA/B/C/D-like domain-containing protein</fullName>
    </recommendedName>
</protein>
<keyword evidence="3" id="KW-0328">Glycosyltransferase</keyword>
<evidence type="ECO:0000313" key="10">
    <source>
        <dbReference type="EMBL" id="KKQ46319.1"/>
    </source>
</evidence>
<feature type="transmembrane region" description="Helical" evidence="8">
    <location>
        <begin position="268"/>
        <end position="285"/>
    </location>
</feature>
<keyword evidence="4" id="KW-0808">Transferase</keyword>
<dbReference type="InterPro" id="IPR050297">
    <property type="entry name" value="LipidA_mod_glycosyltrf_83"/>
</dbReference>
<evidence type="ECO:0000256" key="4">
    <source>
        <dbReference type="ARBA" id="ARBA00022679"/>
    </source>
</evidence>
<feature type="domain" description="Glycosyltransferase RgtA/B/C/D-like" evidence="9">
    <location>
        <begin position="58"/>
        <end position="212"/>
    </location>
</feature>
<accession>A0A0G0KB16</accession>
<feature type="transmembrane region" description="Helical" evidence="8">
    <location>
        <begin position="9"/>
        <end position="26"/>
    </location>
</feature>
<feature type="transmembrane region" description="Helical" evidence="8">
    <location>
        <begin position="111"/>
        <end position="129"/>
    </location>
</feature>
<comment type="subcellular location">
    <subcellularLocation>
        <location evidence="1">Cell membrane</location>
        <topology evidence="1">Multi-pass membrane protein</topology>
    </subcellularLocation>
</comment>